<dbReference type="PANTHER" id="PTHR45813">
    <property type="entry name" value="IG-LIKE DOMAIN-CONTAINING PROTEIN"/>
    <property type="match status" value="1"/>
</dbReference>
<dbReference type="GO" id="GO:0007166">
    <property type="term" value="P:cell surface receptor signaling pathway"/>
    <property type="evidence" value="ECO:0007669"/>
    <property type="project" value="InterPro"/>
</dbReference>
<dbReference type="GO" id="GO:0004930">
    <property type="term" value="F:G protein-coupled receptor activity"/>
    <property type="evidence" value="ECO:0007669"/>
    <property type="project" value="UniProtKB-KW"/>
</dbReference>
<dbReference type="Proteomes" id="UP000424527">
    <property type="component" value="Unassembled WGS sequence"/>
</dbReference>
<feature type="transmembrane region" description="Helical" evidence="11">
    <location>
        <begin position="779"/>
        <end position="797"/>
    </location>
</feature>
<evidence type="ECO:0000256" key="3">
    <source>
        <dbReference type="ARBA" id="ARBA00022692"/>
    </source>
</evidence>
<evidence type="ECO:0000259" key="13">
    <source>
        <dbReference type="PROSITE" id="PS50261"/>
    </source>
</evidence>
<dbReference type="PROSITE" id="PS50261">
    <property type="entry name" value="G_PROTEIN_RECEP_F2_4"/>
    <property type="match status" value="1"/>
</dbReference>
<evidence type="ECO:0000256" key="9">
    <source>
        <dbReference type="ARBA" id="ARBA00023180"/>
    </source>
</evidence>
<dbReference type="InterPro" id="IPR051587">
    <property type="entry name" value="Adhesion_GPCR"/>
</dbReference>
<dbReference type="PROSITE" id="PS50221">
    <property type="entry name" value="GAIN_B"/>
    <property type="match status" value="1"/>
</dbReference>
<reference evidence="15 16" key="1">
    <citation type="submission" date="2019-07" db="EMBL/GenBank/DDBJ databases">
        <title>Chromosome genome assembly for large yellow croaker.</title>
        <authorList>
            <person name="Xiao S."/>
        </authorList>
    </citation>
    <scope>NUCLEOTIDE SEQUENCE [LARGE SCALE GENOMIC DNA]</scope>
    <source>
        <strain evidence="15">JMULYC20181020</strain>
        <tissue evidence="15">Muscle</tissue>
    </source>
</reference>
<dbReference type="PROSITE" id="PS50835">
    <property type="entry name" value="IG_LIKE"/>
    <property type="match status" value="1"/>
</dbReference>
<keyword evidence="16" id="KW-1185">Reference proteome</keyword>
<dbReference type="InterPro" id="IPR036445">
    <property type="entry name" value="GPCR_2_extracell_dom_sf"/>
</dbReference>
<feature type="transmembrane region" description="Helical" evidence="11">
    <location>
        <begin position="848"/>
        <end position="871"/>
    </location>
</feature>
<name>A0A6G0I6Z6_LARCR</name>
<keyword evidence="9" id="KW-0325">Glycoprotein</keyword>
<evidence type="ECO:0000313" key="16">
    <source>
        <dbReference type="Proteomes" id="UP000424527"/>
    </source>
</evidence>
<evidence type="ECO:0000259" key="14">
    <source>
        <dbReference type="PROSITE" id="PS50835"/>
    </source>
</evidence>
<dbReference type="InterPro" id="IPR017981">
    <property type="entry name" value="GPCR_2-like_7TM"/>
</dbReference>
<protein>
    <submittedName>
        <fullName evidence="15">Adhesion G-protein coupled receptor F3</fullName>
    </submittedName>
</protein>
<dbReference type="PANTHER" id="PTHR45813:SF2">
    <property type="entry name" value="ADHESION G-PROTEIN COUPLED RECEPTOR F3"/>
    <property type="match status" value="1"/>
</dbReference>
<dbReference type="InterPro" id="IPR000832">
    <property type="entry name" value="GPCR_2_secretin-like"/>
</dbReference>
<keyword evidence="6 11" id="KW-0472">Membrane</keyword>
<dbReference type="Gene3D" id="1.20.1070.10">
    <property type="entry name" value="Rhodopsin 7-helix transmembrane proteins"/>
    <property type="match status" value="1"/>
</dbReference>
<dbReference type="PRINTS" id="PR00249">
    <property type="entry name" value="GPCRSECRETIN"/>
</dbReference>
<dbReference type="GO" id="GO:0007189">
    <property type="term" value="P:adenylate cyclase-activating G protein-coupled receptor signaling pathway"/>
    <property type="evidence" value="ECO:0007669"/>
    <property type="project" value="TreeGrafter"/>
</dbReference>
<proteinExistence type="inferred from homology"/>
<sequence>MLRIKPRVTMHSRVLFFLIGAAYIYHMVLAYDEEVIAELMVESNVTLDTNTILLILNKTTELELSDAKKVTITGRELIAECLITGDETSCNCSVGYIWSNDVCYSSSDTCCREETCKKNVSHIVPLCIPKVIVYINGSVTLNVSTWDDTKTAQLKSAFEKLNGFDHLNVTGQRLSDSIADFEAALSVKFTTSKVQEVVTALETTLQASVKVDTVGMVTIEAPDGTVCYESSPTLTCRSPEETTDAAWFVNKQFERSQLNPGSVVKLNTDCNKAEDKSCIAVTLQKVTGIWAGTYECGFSSGSVRHTAKAELKVALLPDQISLNINPLTIDCTENDRSDLKVTATIPNSTENFTVRWKYRDRIPTEDNIKKLTEGYNLAYEFTVQIDCTKSDDPQYVCVTFENAQNQNKSARVDIPVIYEGEQFCEKETINGEIWPKSPSGDTVINRTCPVGRIGFKSRTCIGKTWGEVFPSCISEELNKISNTADNFLKGLGATQEVARDIFQGLKNSSTADSESGDTTADIGASINILNVMANASQNIVLNDDVFPDLVNAASNMLNKTWNGVNQSIVNSMSSSYLQSVEGLVKNINVNRSNGQHSDNLDLKFCTSSNCNVTVFDVGVNLNKTTGMMKTVCIKNLMDKLKNDYSGRQMKPTSFVISVTLTANNDSTVEIELNFPQENQSYEKSFCVFWNTTLQDWSDKGCTLKTGDGNRTVCQCDHLTAFSVLMSKGDISDISNDFLDIITSVGLGVSVCSLLIFLIVEFLVWSAVVKSNLSLFRHTALVNIAVFLLLANSCFLASSSPKDIDETWCLVFTVCKHLFFLAMFSWMLCMSVMLVHQLIFVFSPLRKRVFMFISSIVGYICPILIVGCSYVYCKYTKKNYYSRDTCWLVYDGLLEGSIHAFILPVGTVILTNVFSMVVVILTLVKSSVPDGKTDDKETIKSIIKVVVFLTPVFGVTWIFGFAMFILDDGPFKDISSYSFTILNSFQGFFLLITGCFAEQRVREEVLKLIMAKSKSSSDSTKKLTSNTCSKDK</sequence>
<evidence type="ECO:0000256" key="2">
    <source>
        <dbReference type="ARBA" id="ARBA00007343"/>
    </source>
</evidence>
<evidence type="ECO:0000256" key="11">
    <source>
        <dbReference type="SAM" id="Phobius"/>
    </source>
</evidence>
<feature type="transmembrane region" description="Helical" evidence="11">
    <location>
        <begin position="976"/>
        <end position="996"/>
    </location>
</feature>
<dbReference type="Gene3D" id="2.60.220.50">
    <property type="match status" value="1"/>
</dbReference>
<evidence type="ECO:0000256" key="6">
    <source>
        <dbReference type="ARBA" id="ARBA00023136"/>
    </source>
</evidence>
<feature type="transmembrane region" description="Helical" evidence="11">
    <location>
        <begin position="744"/>
        <end position="767"/>
    </location>
</feature>
<keyword evidence="5" id="KW-0297">G-protein coupled receptor</keyword>
<dbReference type="InterPro" id="IPR046338">
    <property type="entry name" value="GAIN_dom_sf"/>
</dbReference>
<dbReference type="Pfam" id="PF00002">
    <property type="entry name" value="7tm_2"/>
    <property type="match status" value="1"/>
</dbReference>
<comment type="subcellular location">
    <subcellularLocation>
        <location evidence="1">Membrane</location>
        <topology evidence="1">Multi-pass membrane protein</topology>
    </subcellularLocation>
</comment>
<evidence type="ECO:0000256" key="10">
    <source>
        <dbReference type="ARBA" id="ARBA00023224"/>
    </source>
</evidence>
<dbReference type="InterPro" id="IPR057244">
    <property type="entry name" value="GAIN_B"/>
</dbReference>
<evidence type="ECO:0000259" key="12">
    <source>
        <dbReference type="PROSITE" id="PS50221"/>
    </source>
</evidence>
<keyword evidence="10" id="KW-0807">Transducer</keyword>
<dbReference type="FunFam" id="1.20.1070.10:FF:000058">
    <property type="entry name" value="Adhesion G protein-coupled receptor F5"/>
    <property type="match status" value="1"/>
</dbReference>
<evidence type="ECO:0000256" key="1">
    <source>
        <dbReference type="ARBA" id="ARBA00004141"/>
    </source>
</evidence>
<gene>
    <name evidence="15" type="ORF">D5F01_LYC15056</name>
</gene>
<feature type="domain" description="Ig-like" evidence="14">
    <location>
        <begin position="325"/>
        <end position="413"/>
    </location>
</feature>
<comment type="similarity">
    <text evidence="2">Belongs to the G-protein coupled receptor 2 family. Adhesion G-protein coupled receptor (ADGR) subfamily.</text>
</comment>
<dbReference type="InterPro" id="IPR007110">
    <property type="entry name" value="Ig-like_dom"/>
</dbReference>
<dbReference type="OrthoDB" id="10040049at2759"/>
<evidence type="ECO:0000256" key="5">
    <source>
        <dbReference type="ARBA" id="ARBA00023040"/>
    </source>
</evidence>
<feature type="domain" description="GAIN-B" evidence="12">
    <location>
        <begin position="573"/>
        <end position="731"/>
    </location>
</feature>
<keyword evidence="4 11" id="KW-1133">Transmembrane helix</keyword>
<dbReference type="AlphaFoldDB" id="A0A6G0I6Z6"/>
<dbReference type="Pfam" id="PF01825">
    <property type="entry name" value="GPS"/>
    <property type="match status" value="1"/>
</dbReference>
<dbReference type="Gene3D" id="4.10.1240.10">
    <property type="entry name" value="GPCR, family 2, extracellular hormone receptor domain"/>
    <property type="match status" value="1"/>
</dbReference>
<accession>A0A6G0I6Z6</accession>
<dbReference type="GO" id="GO:0016020">
    <property type="term" value="C:membrane"/>
    <property type="evidence" value="ECO:0007669"/>
    <property type="project" value="UniProtKB-SubCell"/>
</dbReference>
<dbReference type="KEGG" id="lco:104939910"/>
<keyword evidence="3 11" id="KW-0812">Transmembrane</keyword>
<dbReference type="SMART" id="SM00303">
    <property type="entry name" value="GPS"/>
    <property type="match status" value="1"/>
</dbReference>
<evidence type="ECO:0000256" key="7">
    <source>
        <dbReference type="ARBA" id="ARBA00023157"/>
    </source>
</evidence>
<evidence type="ECO:0000256" key="8">
    <source>
        <dbReference type="ARBA" id="ARBA00023170"/>
    </source>
</evidence>
<evidence type="ECO:0000313" key="15">
    <source>
        <dbReference type="EMBL" id="KAE8287093.1"/>
    </source>
</evidence>
<evidence type="ECO:0000256" key="4">
    <source>
        <dbReference type="ARBA" id="ARBA00022989"/>
    </source>
</evidence>
<feature type="transmembrane region" description="Helical" evidence="11">
    <location>
        <begin position="817"/>
        <end position="841"/>
    </location>
</feature>
<comment type="caution">
    <text evidence="15">The sequence shown here is derived from an EMBL/GenBank/DDBJ whole genome shotgun (WGS) entry which is preliminary data.</text>
</comment>
<dbReference type="EMBL" id="REGW02000014">
    <property type="protein sequence ID" value="KAE8287093.1"/>
    <property type="molecule type" value="Genomic_DNA"/>
</dbReference>
<keyword evidence="7" id="KW-1015">Disulfide bond</keyword>
<dbReference type="InterPro" id="IPR000203">
    <property type="entry name" value="GPS"/>
</dbReference>
<feature type="transmembrane region" description="Helical" evidence="11">
    <location>
        <begin position="897"/>
        <end position="923"/>
    </location>
</feature>
<feature type="domain" description="G-protein coupled receptors family 2 profile 2" evidence="13">
    <location>
        <begin position="738"/>
        <end position="997"/>
    </location>
</feature>
<keyword evidence="8 15" id="KW-0675">Receptor</keyword>
<organism evidence="15 16">
    <name type="scientific">Larimichthys crocea</name>
    <name type="common">Large yellow croaker</name>
    <name type="synonym">Pseudosciaena crocea</name>
    <dbReference type="NCBI Taxonomy" id="215358"/>
    <lineage>
        <taxon>Eukaryota</taxon>
        <taxon>Metazoa</taxon>
        <taxon>Chordata</taxon>
        <taxon>Craniata</taxon>
        <taxon>Vertebrata</taxon>
        <taxon>Euteleostomi</taxon>
        <taxon>Actinopterygii</taxon>
        <taxon>Neopterygii</taxon>
        <taxon>Teleostei</taxon>
        <taxon>Neoteleostei</taxon>
        <taxon>Acanthomorphata</taxon>
        <taxon>Eupercaria</taxon>
        <taxon>Sciaenidae</taxon>
        <taxon>Larimichthys</taxon>
    </lineage>
</organism>
<feature type="transmembrane region" description="Helical" evidence="11">
    <location>
        <begin position="944"/>
        <end position="964"/>
    </location>
</feature>
<dbReference type="SUPFAM" id="SSF81321">
    <property type="entry name" value="Family A G protein-coupled receptor-like"/>
    <property type="match status" value="1"/>
</dbReference>